<dbReference type="EMBL" id="CAMAPF010000984">
    <property type="protein sequence ID" value="CAH9134827.1"/>
    <property type="molecule type" value="Genomic_DNA"/>
</dbReference>
<evidence type="ECO:0000313" key="6">
    <source>
        <dbReference type="EMBL" id="CAH9134827.1"/>
    </source>
</evidence>
<dbReference type="Pfam" id="PF00331">
    <property type="entry name" value="Glyco_hydro_10"/>
    <property type="match status" value="1"/>
</dbReference>
<organism evidence="6 7">
    <name type="scientific">Cuscuta epithymum</name>
    <dbReference type="NCBI Taxonomy" id="186058"/>
    <lineage>
        <taxon>Eukaryota</taxon>
        <taxon>Viridiplantae</taxon>
        <taxon>Streptophyta</taxon>
        <taxon>Embryophyta</taxon>
        <taxon>Tracheophyta</taxon>
        <taxon>Spermatophyta</taxon>
        <taxon>Magnoliopsida</taxon>
        <taxon>eudicotyledons</taxon>
        <taxon>Gunneridae</taxon>
        <taxon>Pentapetalae</taxon>
        <taxon>asterids</taxon>
        <taxon>lamiids</taxon>
        <taxon>Solanales</taxon>
        <taxon>Convolvulaceae</taxon>
        <taxon>Cuscuteae</taxon>
        <taxon>Cuscuta</taxon>
        <taxon>Cuscuta subgen. Cuscuta</taxon>
    </lineage>
</organism>
<gene>
    <name evidence="6" type="ORF">CEPIT_LOCUS34045</name>
</gene>
<comment type="caution">
    <text evidence="6">The sequence shown here is derived from an EMBL/GenBank/DDBJ whole genome shotgun (WGS) entry which is preliminary data.</text>
</comment>
<evidence type="ECO:0000259" key="5">
    <source>
        <dbReference type="PROSITE" id="PS51760"/>
    </source>
</evidence>
<protein>
    <recommendedName>
        <fullName evidence="5">GH10 domain-containing protein</fullName>
    </recommendedName>
</protein>
<comment type="similarity">
    <text evidence="1">Belongs to the glycosyl hydrolase 10 (cellulase F) family.</text>
</comment>
<proteinExistence type="inferred from homology"/>
<name>A0AAV0FHD7_9ASTE</name>
<dbReference type="GO" id="GO:0031176">
    <property type="term" value="F:endo-1,4-beta-xylanase activity"/>
    <property type="evidence" value="ECO:0007669"/>
    <property type="project" value="UniProtKB-ARBA"/>
</dbReference>
<dbReference type="PANTHER" id="PTHR31490:SF3">
    <property type="entry name" value="GLYCOSYL HYDROLASE FAMILY 10 PROTEIN"/>
    <property type="match status" value="1"/>
</dbReference>
<feature type="domain" description="GH10" evidence="5">
    <location>
        <begin position="26"/>
        <end position="324"/>
    </location>
</feature>
<dbReference type="InterPro" id="IPR001000">
    <property type="entry name" value="GH10_dom"/>
</dbReference>
<dbReference type="SUPFAM" id="SSF51445">
    <property type="entry name" value="(Trans)glycosidases"/>
    <property type="match status" value="1"/>
</dbReference>
<dbReference type="SMART" id="SM00633">
    <property type="entry name" value="Glyco_10"/>
    <property type="match status" value="1"/>
</dbReference>
<dbReference type="PROSITE" id="PS51760">
    <property type="entry name" value="GH10_2"/>
    <property type="match status" value="1"/>
</dbReference>
<keyword evidence="4" id="KW-0624">Polysaccharide degradation</keyword>
<dbReference type="AlphaFoldDB" id="A0AAV0FHD7"/>
<evidence type="ECO:0000256" key="2">
    <source>
        <dbReference type="ARBA" id="ARBA00022801"/>
    </source>
</evidence>
<reference evidence="6" key="1">
    <citation type="submission" date="2022-07" db="EMBL/GenBank/DDBJ databases">
        <authorList>
            <person name="Macas J."/>
            <person name="Novak P."/>
            <person name="Neumann P."/>
        </authorList>
    </citation>
    <scope>NUCLEOTIDE SEQUENCE</scope>
</reference>
<sequence length="382" mass="42868">MIEKVRKREGVITVSNQQGLKLQGANITVEQISSAFPFGTAISKAILSNVHYQEWFLRKKFGVTVFENELKWPSTEPFQGRTNYTISDQMLDFALKNNILCRGHNVLWQDPNFLPSWVRNLSASPELLKQAADDRIRSVVGHYRNKLIHWDVNNEMLHYAFYEESLRNPNASLEFYKLAQEIDPNVTLFFNDFKVVESCGSRSNVDAYVAKIAEFRRNGIRNLGMGLEGHFFNSPNPVYTRSVLDKFATLGVPIWITEADTSGKFGPEKQAVHLEMVLRELFSHPAVDGIVLWAAMSTAGSCWQMCLTDGDFKNTLAGDVVDKLLGEWHTGTVTGVTDSGGSFNFSGFLGTYKVRVEIPSKNSETVISLTKGGGPLTFQIHI</sequence>
<dbReference type="Proteomes" id="UP001152523">
    <property type="component" value="Unassembled WGS sequence"/>
</dbReference>
<accession>A0AAV0FHD7</accession>
<dbReference type="InterPro" id="IPR044846">
    <property type="entry name" value="GH10"/>
</dbReference>
<evidence type="ECO:0000313" key="7">
    <source>
        <dbReference type="Proteomes" id="UP001152523"/>
    </source>
</evidence>
<evidence type="ECO:0000256" key="3">
    <source>
        <dbReference type="ARBA" id="ARBA00023277"/>
    </source>
</evidence>
<dbReference type="InterPro" id="IPR017853">
    <property type="entry name" value="GH"/>
</dbReference>
<keyword evidence="7" id="KW-1185">Reference proteome</keyword>
<keyword evidence="2" id="KW-0378">Hydrolase</keyword>
<dbReference type="PANTHER" id="PTHR31490">
    <property type="entry name" value="GLYCOSYL HYDROLASE"/>
    <property type="match status" value="1"/>
</dbReference>
<dbReference type="GO" id="GO:0000272">
    <property type="term" value="P:polysaccharide catabolic process"/>
    <property type="evidence" value="ECO:0007669"/>
    <property type="project" value="UniProtKB-KW"/>
</dbReference>
<evidence type="ECO:0000256" key="4">
    <source>
        <dbReference type="ARBA" id="ARBA00023326"/>
    </source>
</evidence>
<dbReference type="Gene3D" id="3.20.20.80">
    <property type="entry name" value="Glycosidases"/>
    <property type="match status" value="1"/>
</dbReference>
<keyword evidence="3" id="KW-0119">Carbohydrate metabolism</keyword>
<evidence type="ECO:0000256" key="1">
    <source>
        <dbReference type="ARBA" id="ARBA00007495"/>
    </source>
</evidence>